<dbReference type="OrthoDB" id="9775851at2"/>
<proteinExistence type="inferred from homology"/>
<evidence type="ECO:0000256" key="2">
    <source>
        <dbReference type="ARBA" id="ARBA00022801"/>
    </source>
</evidence>
<organism evidence="5 6">
    <name type="scientific">Algoriphagus kandeliae</name>
    <dbReference type="NCBI Taxonomy" id="2562278"/>
    <lineage>
        <taxon>Bacteria</taxon>
        <taxon>Pseudomonadati</taxon>
        <taxon>Bacteroidota</taxon>
        <taxon>Cytophagia</taxon>
        <taxon>Cytophagales</taxon>
        <taxon>Cyclobacteriaceae</taxon>
        <taxon>Algoriphagus</taxon>
    </lineage>
</organism>
<dbReference type="RefSeq" id="WP_135076606.1">
    <property type="nucleotide sequence ID" value="NZ_SPSB01000005.1"/>
</dbReference>
<feature type="domain" description="Carboxylesterase type B" evidence="4">
    <location>
        <begin position="34"/>
        <end position="537"/>
    </location>
</feature>
<dbReference type="PANTHER" id="PTHR43918:SF4">
    <property type="entry name" value="CARBOXYLIC ESTER HYDROLASE"/>
    <property type="match status" value="1"/>
</dbReference>
<dbReference type="PANTHER" id="PTHR43918">
    <property type="entry name" value="ACETYLCHOLINESTERASE"/>
    <property type="match status" value="1"/>
</dbReference>
<keyword evidence="6" id="KW-1185">Reference proteome</keyword>
<dbReference type="GO" id="GO:0052689">
    <property type="term" value="F:carboxylic ester hydrolase activity"/>
    <property type="evidence" value="ECO:0007669"/>
    <property type="project" value="TreeGrafter"/>
</dbReference>
<dbReference type="PROSITE" id="PS00941">
    <property type="entry name" value="CARBOXYLESTERASE_B_2"/>
    <property type="match status" value="1"/>
</dbReference>
<evidence type="ECO:0000313" key="5">
    <source>
        <dbReference type="EMBL" id="TFV92354.1"/>
    </source>
</evidence>
<dbReference type="EC" id="3.1.1.-" evidence="3"/>
<reference evidence="5 6" key="1">
    <citation type="submission" date="2019-03" db="EMBL/GenBank/DDBJ databases">
        <title>Algoriphagus sp. nov, a new strain isolated from root system soil of mangrove plant Kandelia.</title>
        <authorList>
            <person name="Yin Q."/>
            <person name="Wang K."/>
            <person name="Song Z."/>
        </authorList>
    </citation>
    <scope>NUCLEOTIDE SEQUENCE [LARGE SCALE GENOMIC DNA]</scope>
    <source>
        <strain evidence="5 6">XY-J91</strain>
    </source>
</reference>
<dbReference type="Gene3D" id="3.40.50.1820">
    <property type="entry name" value="alpha/beta hydrolase"/>
    <property type="match status" value="1"/>
</dbReference>
<evidence type="ECO:0000256" key="1">
    <source>
        <dbReference type="ARBA" id="ARBA00005964"/>
    </source>
</evidence>
<evidence type="ECO:0000259" key="4">
    <source>
        <dbReference type="Pfam" id="PF00135"/>
    </source>
</evidence>
<dbReference type="EMBL" id="SPSB01000005">
    <property type="protein sequence ID" value="TFV92354.1"/>
    <property type="molecule type" value="Genomic_DNA"/>
</dbReference>
<sequence length="546" mass="60274">MKKTILVFILVLTQMTLHFPSFSQGSNGFPVQKTIKAGTIEGIFDTKTGIQKYLGIPYGQAPIGPLRWKAPLPAKSWNGVKEAKGFGPRAIQAPIFGDMSFRSDGISEDCLYLNVWSPAKRNESGLPVLVYFYGGGFVAGDGSEPRYDGESMAQKGIVVVTVNYRLGLFGFFAHPELSAETDYKGSGNYGLMDQSLALKWVQENISAFGGDPKKVTIAGESAGSISVSYQMASPLSRDLIAGAIGESGAGINPTLAPVSLEEAEATGKEFLEKAGISSLAELRNLSTQELYEIYQESGRFGFPVVIDGYFLPKTLPEIFEAGEQAQVPLLAGWNSAEIPGMAFMQGKPYTKEAFIEKVKEVYPESWEEVLALHPHGTMQEVEQSATDLASDRFIAYSTWKWLDLHSKNSDQPVYRYLYSKLRPPLRDANLMPGLAGGTMERNGQEAPKAIGAPHACEIEYAMGNLPIVKDYAWEKDDYIVSETFQNYFANFIKTGNPNGENLPKWEKVKKNSSNPSFINIDVVTKLEKSTVEERYHFHDRFYGNVK</sequence>
<evidence type="ECO:0000256" key="3">
    <source>
        <dbReference type="RuleBase" id="RU361235"/>
    </source>
</evidence>
<keyword evidence="2 3" id="KW-0378">Hydrolase</keyword>
<comment type="caution">
    <text evidence="5">The sequence shown here is derived from an EMBL/GenBank/DDBJ whole genome shotgun (WGS) entry which is preliminary data.</text>
</comment>
<dbReference type="Proteomes" id="UP000297647">
    <property type="component" value="Unassembled WGS sequence"/>
</dbReference>
<protein>
    <recommendedName>
        <fullName evidence="3">Carboxylic ester hydrolase</fullName>
        <ecNumber evidence="3">3.1.1.-</ecNumber>
    </recommendedName>
</protein>
<dbReference type="InterPro" id="IPR002018">
    <property type="entry name" value="CarbesteraseB"/>
</dbReference>
<dbReference type="AlphaFoldDB" id="A0A4Y9QI42"/>
<dbReference type="SUPFAM" id="SSF53474">
    <property type="entry name" value="alpha/beta-Hydrolases"/>
    <property type="match status" value="1"/>
</dbReference>
<accession>A0A4Y9QI42</accession>
<feature type="signal peptide" evidence="3">
    <location>
        <begin position="1"/>
        <end position="23"/>
    </location>
</feature>
<comment type="similarity">
    <text evidence="1 3">Belongs to the type-B carboxylesterase/lipase family.</text>
</comment>
<dbReference type="InterPro" id="IPR019819">
    <property type="entry name" value="Carboxylesterase_B_CS"/>
</dbReference>
<evidence type="ECO:0000313" key="6">
    <source>
        <dbReference type="Proteomes" id="UP000297647"/>
    </source>
</evidence>
<dbReference type="PROSITE" id="PS00122">
    <property type="entry name" value="CARBOXYLESTERASE_B_1"/>
    <property type="match status" value="1"/>
</dbReference>
<dbReference type="InterPro" id="IPR019826">
    <property type="entry name" value="Carboxylesterase_B_AS"/>
</dbReference>
<keyword evidence="3" id="KW-0732">Signal</keyword>
<dbReference type="Pfam" id="PF00135">
    <property type="entry name" value="COesterase"/>
    <property type="match status" value="1"/>
</dbReference>
<dbReference type="InterPro" id="IPR029058">
    <property type="entry name" value="AB_hydrolase_fold"/>
</dbReference>
<dbReference type="InterPro" id="IPR050654">
    <property type="entry name" value="AChE-related_enzymes"/>
</dbReference>
<name>A0A4Y9QI42_9BACT</name>
<gene>
    <name evidence="5" type="ORF">E4S40_16045</name>
</gene>
<feature type="chain" id="PRO_5021475991" description="Carboxylic ester hydrolase" evidence="3">
    <location>
        <begin position="24"/>
        <end position="546"/>
    </location>
</feature>